<comment type="caution">
    <text evidence="2">The sequence shown here is derived from an EMBL/GenBank/DDBJ whole genome shotgun (WGS) entry which is preliminary data.</text>
</comment>
<evidence type="ECO:0000313" key="3">
    <source>
        <dbReference type="Proteomes" id="UP000565579"/>
    </source>
</evidence>
<evidence type="ECO:0000256" key="1">
    <source>
        <dbReference type="SAM" id="MobiDB-lite"/>
    </source>
</evidence>
<sequence length="93" mass="10020">MTSARVAAMHARRGLEFLDVCEGYEQRLAAAKQAVKDATGEQQAEAVAALKTAKAEMRGFREWARTVGRPPEGVPGRDATIRIGGPVSHGMDR</sequence>
<protein>
    <submittedName>
        <fullName evidence="2">Uncharacterized protein</fullName>
    </submittedName>
</protein>
<proteinExistence type="predicted"/>
<keyword evidence="3" id="KW-1185">Reference proteome</keyword>
<organism evidence="2 3">
    <name type="scientific">Nonomuraea rubra</name>
    <dbReference type="NCBI Taxonomy" id="46180"/>
    <lineage>
        <taxon>Bacteria</taxon>
        <taxon>Bacillati</taxon>
        <taxon>Actinomycetota</taxon>
        <taxon>Actinomycetes</taxon>
        <taxon>Streptosporangiales</taxon>
        <taxon>Streptosporangiaceae</taxon>
        <taxon>Nonomuraea</taxon>
    </lineage>
</organism>
<dbReference type="EMBL" id="JACHMI010000001">
    <property type="protein sequence ID" value="MBB6556136.1"/>
    <property type="molecule type" value="Genomic_DNA"/>
</dbReference>
<reference evidence="2 3" key="1">
    <citation type="submission" date="2020-08" db="EMBL/GenBank/DDBJ databases">
        <title>Sequencing the genomes of 1000 actinobacteria strains.</title>
        <authorList>
            <person name="Klenk H.-P."/>
        </authorList>
    </citation>
    <scope>NUCLEOTIDE SEQUENCE [LARGE SCALE GENOMIC DNA]</scope>
    <source>
        <strain evidence="2 3">DSM 43768</strain>
    </source>
</reference>
<dbReference type="Proteomes" id="UP000565579">
    <property type="component" value="Unassembled WGS sequence"/>
</dbReference>
<gene>
    <name evidence="2" type="ORF">HD593_010931</name>
</gene>
<evidence type="ECO:0000313" key="2">
    <source>
        <dbReference type="EMBL" id="MBB6556136.1"/>
    </source>
</evidence>
<name>A0A7X0P6F6_9ACTN</name>
<dbReference type="RefSeq" id="WP_185110619.1">
    <property type="nucleotide sequence ID" value="NZ_BAAAXY010000150.1"/>
</dbReference>
<dbReference type="AlphaFoldDB" id="A0A7X0P6F6"/>
<accession>A0A7X0P6F6</accession>
<feature type="region of interest" description="Disordered" evidence="1">
    <location>
        <begin position="66"/>
        <end position="93"/>
    </location>
</feature>